<dbReference type="GO" id="GO:0008080">
    <property type="term" value="F:N-acetyltransferase activity"/>
    <property type="evidence" value="ECO:0007669"/>
    <property type="project" value="InterPro"/>
</dbReference>
<dbReference type="Gene3D" id="3.40.630.30">
    <property type="match status" value="1"/>
</dbReference>
<dbReference type="AlphaFoldDB" id="A0A7X2D088"/>
<dbReference type="SUPFAM" id="SSF55729">
    <property type="entry name" value="Acyl-CoA N-acyltransferases (Nat)"/>
    <property type="match status" value="1"/>
</dbReference>
<keyword evidence="4" id="KW-1185">Reference proteome</keyword>
<organism evidence="3 4">
    <name type="scientific">Lactococcus hircilactis</name>
    <dbReference type="NCBI Taxonomy" id="1494462"/>
    <lineage>
        <taxon>Bacteria</taxon>
        <taxon>Bacillati</taxon>
        <taxon>Bacillota</taxon>
        <taxon>Bacilli</taxon>
        <taxon>Lactobacillales</taxon>
        <taxon>Streptococcaceae</taxon>
        <taxon>Lactococcus</taxon>
    </lineage>
</organism>
<evidence type="ECO:0000313" key="3">
    <source>
        <dbReference type="EMBL" id="MQW39158.1"/>
    </source>
</evidence>
<evidence type="ECO:0000256" key="1">
    <source>
        <dbReference type="ARBA" id="ARBA00022679"/>
    </source>
</evidence>
<dbReference type="Pfam" id="PF00583">
    <property type="entry name" value="Acetyltransf_1"/>
    <property type="match status" value="1"/>
</dbReference>
<accession>A0A7X2D088</accession>
<evidence type="ECO:0000313" key="4">
    <source>
        <dbReference type="Proteomes" id="UP000439550"/>
    </source>
</evidence>
<dbReference type="InterPro" id="IPR016181">
    <property type="entry name" value="Acyl_CoA_acyltransferase"/>
</dbReference>
<dbReference type="InterPro" id="IPR000182">
    <property type="entry name" value="GNAT_dom"/>
</dbReference>
<evidence type="ECO:0000259" key="2">
    <source>
        <dbReference type="PROSITE" id="PS51186"/>
    </source>
</evidence>
<dbReference type="PANTHER" id="PTHR13947">
    <property type="entry name" value="GNAT FAMILY N-ACETYLTRANSFERASE"/>
    <property type="match status" value="1"/>
</dbReference>
<dbReference type="OrthoDB" id="9799681at2"/>
<reference evidence="3 4" key="1">
    <citation type="submission" date="2019-10" db="EMBL/GenBank/DDBJ databases">
        <authorList>
            <person name="Dong K."/>
        </authorList>
    </citation>
    <scope>NUCLEOTIDE SEQUENCE [LARGE SCALE GENOMIC DNA]</scope>
    <source>
        <strain evidence="3 4">DSM 28960</strain>
    </source>
</reference>
<dbReference type="PANTHER" id="PTHR13947:SF37">
    <property type="entry name" value="LD18367P"/>
    <property type="match status" value="1"/>
</dbReference>
<dbReference type="Proteomes" id="UP000439550">
    <property type="component" value="Unassembled WGS sequence"/>
</dbReference>
<comment type="caution">
    <text evidence="3">The sequence shown here is derived from an EMBL/GenBank/DDBJ whole genome shotgun (WGS) entry which is preliminary data.</text>
</comment>
<dbReference type="CDD" id="cd04301">
    <property type="entry name" value="NAT_SF"/>
    <property type="match status" value="1"/>
</dbReference>
<feature type="domain" description="N-acetyltransferase" evidence="2">
    <location>
        <begin position="1"/>
        <end position="162"/>
    </location>
</feature>
<sequence>MKIKSYKENPHHLAQLVDLVNFCQNIEADLSIKFAEQDDMFQIPAYYQAKGGEFWLAFEEDKVVGSIALLPVDTTTAVLKKFFTYPEFRGAPEHLGAQLYQQFIDFAKEKGFVTIVLDTPEGEHRSHGFYEKKGFVQIKKEELTVDYPFPDRNSRIYELKLKG</sequence>
<gene>
    <name evidence="3" type="ORF">GHI93_04285</name>
</gene>
<keyword evidence="1 3" id="KW-0808">Transferase</keyword>
<dbReference type="RefSeq" id="WP_153495841.1">
    <property type="nucleotide sequence ID" value="NZ_CAXYUY010000002.1"/>
</dbReference>
<dbReference type="PROSITE" id="PS51186">
    <property type="entry name" value="GNAT"/>
    <property type="match status" value="1"/>
</dbReference>
<protein>
    <submittedName>
        <fullName evidence="3">GNAT family N-acetyltransferase</fullName>
    </submittedName>
</protein>
<dbReference type="EMBL" id="WITJ01000005">
    <property type="protein sequence ID" value="MQW39158.1"/>
    <property type="molecule type" value="Genomic_DNA"/>
</dbReference>
<dbReference type="InterPro" id="IPR050769">
    <property type="entry name" value="NAT_camello-type"/>
</dbReference>
<name>A0A7X2D088_9LACT</name>
<proteinExistence type="predicted"/>